<organism evidence="1">
    <name type="scientific">marine metagenome</name>
    <dbReference type="NCBI Taxonomy" id="408172"/>
    <lineage>
        <taxon>unclassified sequences</taxon>
        <taxon>metagenomes</taxon>
        <taxon>ecological metagenomes</taxon>
    </lineage>
</organism>
<name>A0A382J0A7_9ZZZZ</name>
<reference evidence="1" key="1">
    <citation type="submission" date="2018-05" db="EMBL/GenBank/DDBJ databases">
        <authorList>
            <person name="Lanie J.A."/>
            <person name="Ng W.-L."/>
            <person name="Kazmierczak K.M."/>
            <person name="Andrzejewski T.M."/>
            <person name="Davidsen T.M."/>
            <person name="Wayne K.J."/>
            <person name="Tettelin H."/>
            <person name="Glass J.I."/>
            <person name="Rusch D."/>
            <person name="Podicherti R."/>
            <person name="Tsui H.-C.T."/>
            <person name="Winkler M.E."/>
        </authorList>
    </citation>
    <scope>NUCLEOTIDE SEQUENCE</scope>
</reference>
<evidence type="ECO:0000313" key="1">
    <source>
        <dbReference type="EMBL" id="SVC05025.1"/>
    </source>
</evidence>
<protein>
    <submittedName>
        <fullName evidence="1">Uncharacterized protein</fullName>
    </submittedName>
</protein>
<proteinExistence type="predicted"/>
<dbReference type="EMBL" id="UINC01070689">
    <property type="protein sequence ID" value="SVC05025.1"/>
    <property type="molecule type" value="Genomic_DNA"/>
</dbReference>
<dbReference type="AlphaFoldDB" id="A0A382J0A7"/>
<feature type="non-terminal residue" evidence="1">
    <location>
        <position position="39"/>
    </location>
</feature>
<gene>
    <name evidence="1" type="ORF">METZ01_LOCUS257879</name>
</gene>
<sequence length="39" mass="4498">MEAGLQNVFIPYAKGNSIRIKNTVIRRTKQGYLIFDVKD</sequence>
<accession>A0A382J0A7</accession>